<accession>A0A1Y5S8D7</accession>
<proteinExistence type="predicted"/>
<evidence type="ECO:0000313" key="1">
    <source>
        <dbReference type="EMBL" id="SLN34813.1"/>
    </source>
</evidence>
<sequence length="310" mass="32983">MTPCRNFLPAETVTLFARVIVVDWSAAASPGPPRPSPDRCWLAWADAGAGAGARPAAEYFRTRAACEARIAELIAGCDGPVLAGFDFPFGYPDGSGLGGGRAAAARLAALIADDPGSGANNRFAVAARLNREIGPSPAPGPFWGVPPARAEDALAPTRPDFAASPFAEKRIAEARLRDRGHPVMTTWQLLGRGSVGGQVLMGLPALDRLARHPDFGPRVRYWPFETDWAARLDGVVLTEIWPSLSSWRALDLQIRDAAQVTAQRDAILGMTAAELVAALARPDWLDARDTARVMAGEGWIFGITEVARPG</sequence>
<dbReference type="EMBL" id="FWFR01000001">
    <property type="protein sequence ID" value="SLN34813.1"/>
    <property type="molecule type" value="Genomic_DNA"/>
</dbReference>
<gene>
    <name evidence="1" type="ORF">OCH7691_01366</name>
</gene>
<protein>
    <submittedName>
        <fullName evidence="1">Uncharacterized protein</fullName>
    </submittedName>
</protein>
<keyword evidence="2" id="KW-1185">Reference proteome</keyword>
<dbReference type="Proteomes" id="UP000193200">
    <property type="component" value="Unassembled WGS sequence"/>
</dbReference>
<reference evidence="1 2" key="1">
    <citation type="submission" date="2017-03" db="EMBL/GenBank/DDBJ databases">
        <authorList>
            <person name="Afonso C.L."/>
            <person name="Miller P.J."/>
            <person name="Scott M.A."/>
            <person name="Spackman E."/>
            <person name="Goraichik I."/>
            <person name="Dimitrov K.M."/>
            <person name="Suarez D.L."/>
            <person name="Swayne D.E."/>
        </authorList>
    </citation>
    <scope>NUCLEOTIDE SEQUENCE [LARGE SCALE GENOMIC DNA]</scope>
    <source>
        <strain evidence="1 2">CECT 7691</strain>
    </source>
</reference>
<organism evidence="1 2">
    <name type="scientific">Oceanibacterium hippocampi</name>
    <dbReference type="NCBI Taxonomy" id="745714"/>
    <lineage>
        <taxon>Bacteria</taxon>
        <taxon>Pseudomonadati</taxon>
        <taxon>Pseudomonadota</taxon>
        <taxon>Alphaproteobacteria</taxon>
        <taxon>Sneathiellales</taxon>
        <taxon>Sneathiellaceae</taxon>
        <taxon>Oceanibacterium</taxon>
    </lineage>
</organism>
<name>A0A1Y5S8D7_9PROT</name>
<evidence type="ECO:0000313" key="2">
    <source>
        <dbReference type="Proteomes" id="UP000193200"/>
    </source>
</evidence>
<dbReference type="AlphaFoldDB" id="A0A1Y5S8D7"/>
<dbReference type="InParanoid" id="A0A1Y5S8D7"/>